<keyword evidence="1" id="KW-0472">Membrane</keyword>
<evidence type="ECO:0000313" key="3">
    <source>
        <dbReference type="WBParaSite" id="Hba_10080"/>
    </source>
</evidence>
<protein>
    <submittedName>
        <fullName evidence="3">Uncharacterized protein</fullName>
    </submittedName>
</protein>
<reference evidence="3" key="1">
    <citation type="submission" date="2016-11" db="UniProtKB">
        <authorList>
            <consortium name="WormBaseParasite"/>
        </authorList>
    </citation>
    <scope>IDENTIFICATION</scope>
</reference>
<proteinExistence type="predicted"/>
<dbReference type="AlphaFoldDB" id="A0A1I7WY05"/>
<keyword evidence="2" id="KW-1185">Reference proteome</keyword>
<dbReference type="WBParaSite" id="Hba_10080">
    <property type="protein sequence ID" value="Hba_10080"/>
    <property type="gene ID" value="Hba_10080"/>
</dbReference>
<keyword evidence="1" id="KW-1133">Transmembrane helix</keyword>
<evidence type="ECO:0000313" key="2">
    <source>
        <dbReference type="Proteomes" id="UP000095283"/>
    </source>
</evidence>
<accession>A0A1I7WY05</accession>
<evidence type="ECO:0000256" key="1">
    <source>
        <dbReference type="SAM" id="Phobius"/>
    </source>
</evidence>
<sequence>MSLKYFEEAIYQWMRDARFLRENITVCASVFFWPLNLILVFRDYYSPYSIRYSLMQNVLRQRHPFIMQMQT</sequence>
<name>A0A1I7WY05_HETBA</name>
<keyword evidence="1" id="KW-0812">Transmembrane</keyword>
<dbReference type="Proteomes" id="UP000095283">
    <property type="component" value="Unplaced"/>
</dbReference>
<feature type="transmembrane region" description="Helical" evidence="1">
    <location>
        <begin position="23"/>
        <end position="41"/>
    </location>
</feature>
<organism evidence="2 3">
    <name type="scientific">Heterorhabditis bacteriophora</name>
    <name type="common">Entomopathogenic nematode worm</name>
    <dbReference type="NCBI Taxonomy" id="37862"/>
    <lineage>
        <taxon>Eukaryota</taxon>
        <taxon>Metazoa</taxon>
        <taxon>Ecdysozoa</taxon>
        <taxon>Nematoda</taxon>
        <taxon>Chromadorea</taxon>
        <taxon>Rhabditida</taxon>
        <taxon>Rhabditina</taxon>
        <taxon>Rhabditomorpha</taxon>
        <taxon>Strongyloidea</taxon>
        <taxon>Heterorhabditidae</taxon>
        <taxon>Heterorhabditis</taxon>
    </lineage>
</organism>